<dbReference type="SMART" id="SM00886">
    <property type="entry name" value="Dabb"/>
    <property type="match status" value="1"/>
</dbReference>
<evidence type="ECO:0000313" key="3">
    <source>
        <dbReference type="EMBL" id="KAF7367890.1"/>
    </source>
</evidence>
<evidence type="ECO:0000256" key="1">
    <source>
        <dbReference type="ARBA" id="ARBA00011738"/>
    </source>
</evidence>
<dbReference type="Gene3D" id="3.30.70.100">
    <property type="match status" value="1"/>
</dbReference>
<proteinExistence type="predicted"/>
<comment type="subunit">
    <text evidence="1">Homodimer.</text>
</comment>
<dbReference type="PANTHER" id="PTHR33178">
    <property type="match status" value="1"/>
</dbReference>
<dbReference type="Pfam" id="PF07876">
    <property type="entry name" value="Dabb"/>
    <property type="match status" value="1"/>
</dbReference>
<dbReference type="InterPro" id="IPR044662">
    <property type="entry name" value="HS1/DABB1-like"/>
</dbReference>
<dbReference type="AlphaFoldDB" id="A0A8H6YVK0"/>
<keyword evidence="4" id="KW-1185">Reference proteome</keyword>
<feature type="domain" description="Stress-response A/B barrel" evidence="2">
    <location>
        <begin position="26"/>
        <end position="128"/>
    </location>
</feature>
<dbReference type="Proteomes" id="UP000623467">
    <property type="component" value="Unassembled WGS sequence"/>
</dbReference>
<dbReference type="OrthoDB" id="1601230at2759"/>
<evidence type="ECO:0000313" key="4">
    <source>
        <dbReference type="Proteomes" id="UP000623467"/>
    </source>
</evidence>
<sequence>MYRETHPSLLILRPSSHQSAPISMSLVRIVMFRFKADASPEAVQEACARLLNLKNDCLDPETHQPYIKSLTGGKDASIEGNQDGMQYAFVIEFKSTADRDYFAKTDPVHLECVENVTALLEKVIVVDYDAGKF</sequence>
<dbReference type="InterPro" id="IPR011008">
    <property type="entry name" value="Dimeric_a/b-barrel"/>
</dbReference>
<dbReference type="InterPro" id="IPR013097">
    <property type="entry name" value="Dabb"/>
</dbReference>
<accession>A0A8H6YVK0</accession>
<dbReference type="EMBL" id="JACAZH010000005">
    <property type="protein sequence ID" value="KAF7367890.1"/>
    <property type="molecule type" value="Genomic_DNA"/>
</dbReference>
<gene>
    <name evidence="3" type="ORF">MSAN_00853800</name>
</gene>
<dbReference type="PROSITE" id="PS51502">
    <property type="entry name" value="S_R_A_B_BARREL"/>
    <property type="match status" value="1"/>
</dbReference>
<evidence type="ECO:0000259" key="2">
    <source>
        <dbReference type="PROSITE" id="PS51502"/>
    </source>
</evidence>
<organism evidence="3 4">
    <name type="scientific">Mycena sanguinolenta</name>
    <dbReference type="NCBI Taxonomy" id="230812"/>
    <lineage>
        <taxon>Eukaryota</taxon>
        <taxon>Fungi</taxon>
        <taxon>Dikarya</taxon>
        <taxon>Basidiomycota</taxon>
        <taxon>Agaricomycotina</taxon>
        <taxon>Agaricomycetes</taxon>
        <taxon>Agaricomycetidae</taxon>
        <taxon>Agaricales</taxon>
        <taxon>Marasmiineae</taxon>
        <taxon>Mycenaceae</taxon>
        <taxon>Mycena</taxon>
    </lineage>
</organism>
<reference evidence="3" key="1">
    <citation type="submission" date="2020-05" db="EMBL/GenBank/DDBJ databases">
        <title>Mycena genomes resolve the evolution of fungal bioluminescence.</title>
        <authorList>
            <person name="Tsai I.J."/>
        </authorList>
    </citation>
    <scope>NUCLEOTIDE SEQUENCE</scope>
    <source>
        <strain evidence="3">160909Yilan</strain>
    </source>
</reference>
<comment type="caution">
    <text evidence="3">The sequence shown here is derived from an EMBL/GenBank/DDBJ whole genome shotgun (WGS) entry which is preliminary data.</text>
</comment>
<protein>
    <submittedName>
        <fullName evidence="3">Stress responsive A/B barrel domain-containing protein</fullName>
    </submittedName>
</protein>
<name>A0A8H6YVK0_9AGAR</name>
<dbReference type="PANTHER" id="PTHR33178:SF10">
    <property type="entry name" value="STRESS-RESPONSE A_B BARREL DOMAIN-CONTAINING PROTEIN"/>
    <property type="match status" value="1"/>
</dbReference>
<dbReference type="SUPFAM" id="SSF54909">
    <property type="entry name" value="Dimeric alpha+beta barrel"/>
    <property type="match status" value="1"/>
</dbReference>